<feature type="region of interest" description="Disordered" evidence="1">
    <location>
        <begin position="60"/>
        <end position="146"/>
    </location>
</feature>
<accession>A0A9N7UWH4</accession>
<evidence type="ECO:0000256" key="1">
    <source>
        <dbReference type="SAM" id="MobiDB-lite"/>
    </source>
</evidence>
<dbReference type="AlphaFoldDB" id="A0A9N7UWH4"/>
<proteinExistence type="predicted"/>
<keyword evidence="3" id="KW-1185">Reference proteome</keyword>
<comment type="caution">
    <text evidence="2">The sequence shown here is derived from an EMBL/GenBank/DDBJ whole genome shotgun (WGS) entry which is preliminary data.</text>
</comment>
<sequence>MRSLTAGADRTGELRLITFVARTDLLRAPRAARTGVGLSSECIVFYVYLLHARGARHTDTSYDSESIVPPLRTRNGISPPTSQPNASRLGCHMQYCSSKWPQRQRQSPQHRHVPGANTGTSLELTPGRPRSQHRHVPGANTGTSRR</sequence>
<dbReference type="EMBL" id="CADEAL010002057">
    <property type="protein sequence ID" value="CAB1437659.1"/>
    <property type="molecule type" value="Genomic_DNA"/>
</dbReference>
<feature type="compositionally biased region" description="Polar residues" evidence="1">
    <location>
        <begin position="75"/>
        <end position="86"/>
    </location>
</feature>
<name>A0A9N7UWH4_PLEPL</name>
<dbReference type="Proteomes" id="UP001153269">
    <property type="component" value="Unassembled WGS sequence"/>
</dbReference>
<organism evidence="2 3">
    <name type="scientific">Pleuronectes platessa</name>
    <name type="common">European plaice</name>
    <dbReference type="NCBI Taxonomy" id="8262"/>
    <lineage>
        <taxon>Eukaryota</taxon>
        <taxon>Metazoa</taxon>
        <taxon>Chordata</taxon>
        <taxon>Craniata</taxon>
        <taxon>Vertebrata</taxon>
        <taxon>Euteleostomi</taxon>
        <taxon>Actinopterygii</taxon>
        <taxon>Neopterygii</taxon>
        <taxon>Teleostei</taxon>
        <taxon>Neoteleostei</taxon>
        <taxon>Acanthomorphata</taxon>
        <taxon>Carangaria</taxon>
        <taxon>Pleuronectiformes</taxon>
        <taxon>Pleuronectoidei</taxon>
        <taxon>Pleuronectidae</taxon>
        <taxon>Pleuronectes</taxon>
    </lineage>
</organism>
<evidence type="ECO:0000313" key="3">
    <source>
        <dbReference type="Proteomes" id="UP001153269"/>
    </source>
</evidence>
<reference evidence="2" key="1">
    <citation type="submission" date="2020-03" db="EMBL/GenBank/DDBJ databases">
        <authorList>
            <person name="Weist P."/>
        </authorList>
    </citation>
    <scope>NUCLEOTIDE SEQUENCE</scope>
</reference>
<protein>
    <submittedName>
        <fullName evidence="2">Uncharacterized protein</fullName>
    </submittedName>
</protein>
<evidence type="ECO:0000313" key="2">
    <source>
        <dbReference type="EMBL" id="CAB1437659.1"/>
    </source>
</evidence>
<gene>
    <name evidence="2" type="ORF">PLEPLA_LOCUS25686</name>
</gene>